<evidence type="ECO:0000313" key="1">
    <source>
        <dbReference type="EnsemblPlants" id="AVESA.00010b.r2.1CG0109580.1.CDS.1"/>
    </source>
</evidence>
<reference evidence="1" key="1">
    <citation type="submission" date="2021-05" db="EMBL/GenBank/DDBJ databases">
        <authorList>
            <person name="Scholz U."/>
            <person name="Mascher M."/>
            <person name="Fiebig A."/>
        </authorList>
    </citation>
    <scope>NUCLEOTIDE SEQUENCE [LARGE SCALE GENOMIC DNA]</scope>
</reference>
<dbReference type="Proteomes" id="UP001732700">
    <property type="component" value="Chromosome 1C"/>
</dbReference>
<keyword evidence="2" id="KW-1185">Reference proteome</keyword>
<accession>A0ACD5TQC0</accession>
<evidence type="ECO:0000313" key="2">
    <source>
        <dbReference type="Proteomes" id="UP001732700"/>
    </source>
</evidence>
<reference evidence="1" key="2">
    <citation type="submission" date="2025-09" db="UniProtKB">
        <authorList>
            <consortium name="EnsemblPlants"/>
        </authorList>
    </citation>
    <scope>IDENTIFICATION</scope>
</reference>
<name>A0ACD5TQC0_AVESA</name>
<organism evidence="1 2">
    <name type="scientific">Avena sativa</name>
    <name type="common">Oat</name>
    <dbReference type="NCBI Taxonomy" id="4498"/>
    <lineage>
        <taxon>Eukaryota</taxon>
        <taxon>Viridiplantae</taxon>
        <taxon>Streptophyta</taxon>
        <taxon>Embryophyta</taxon>
        <taxon>Tracheophyta</taxon>
        <taxon>Spermatophyta</taxon>
        <taxon>Magnoliopsida</taxon>
        <taxon>Liliopsida</taxon>
        <taxon>Poales</taxon>
        <taxon>Poaceae</taxon>
        <taxon>BOP clade</taxon>
        <taxon>Pooideae</taxon>
        <taxon>Poodae</taxon>
        <taxon>Poeae</taxon>
        <taxon>Poeae Chloroplast Group 1 (Aveneae type)</taxon>
        <taxon>Aveninae</taxon>
        <taxon>Avena</taxon>
    </lineage>
</organism>
<dbReference type="EnsemblPlants" id="AVESA.00010b.r2.1CG0109580.1">
    <property type="protein sequence ID" value="AVESA.00010b.r2.1CG0109580.1.CDS.1"/>
    <property type="gene ID" value="AVESA.00010b.r2.1CG0109580"/>
</dbReference>
<sequence>MSGVVNKSSPVMVRPSEEHGLVAATVQLSSLDQGVPPCAISSLLMFDQPIDKPIETIKQALSQALVDYRPVSGRLAGDRIACTTDEWGVPFVGASATCALDEVTVALLPDLAVAYAGSLCGDHEPLLQMQVTEFSCGGFVVAVTWNHILADGAGMGQFLQAVGELARGLPRPSVVPVRSATALGARGLPPSTVGAERSAMGFRPSKGEGAFLDITVPWSLIGRVRAQCARCTVFEAVAAVLWRCRTRAAIPDTAEQDQMAPLVFACNVRKLFGLGADDGYYGNCFVLQWVPATRAQVADGDIRDVVGLIRRAKEKIPELLEGGAAEREREQTPLYNILGVSSWRGVGLDEADFGGGRPARVMWHEELMVVPACAVLPPPCKGKDDDDGVNVASLCVKPEHADAFLAELAAM</sequence>
<protein>
    <submittedName>
        <fullName evidence="1">Uncharacterized protein</fullName>
    </submittedName>
</protein>
<proteinExistence type="predicted"/>